<keyword evidence="3 8" id="KW-0349">Heme</keyword>
<comment type="cofactor">
    <cofactor evidence="1 8">
        <name>heme</name>
        <dbReference type="ChEBI" id="CHEBI:30413"/>
    </cofactor>
</comment>
<dbReference type="InterPro" id="IPR017972">
    <property type="entry name" value="Cyt_P450_CS"/>
</dbReference>
<keyword evidence="11" id="KW-1185">Reference proteome</keyword>
<evidence type="ECO:0000256" key="3">
    <source>
        <dbReference type="ARBA" id="ARBA00022617"/>
    </source>
</evidence>
<dbReference type="PROSITE" id="PS00086">
    <property type="entry name" value="CYTOCHROME_P450"/>
    <property type="match status" value="1"/>
</dbReference>
<keyword evidence="6 8" id="KW-0408">Iron</keyword>
<dbReference type="SUPFAM" id="SSF48264">
    <property type="entry name" value="Cytochrome P450"/>
    <property type="match status" value="1"/>
</dbReference>
<evidence type="ECO:0000313" key="10">
    <source>
        <dbReference type="EMBL" id="KAK7503358.1"/>
    </source>
</evidence>
<dbReference type="InterPro" id="IPR002401">
    <property type="entry name" value="Cyt_P450_E_grp-I"/>
</dbReference>
<evidence type="ECO:0000256" key="1">
    <source>
        <dbReference type="ARBA" id="ARBA00001971"/>
    </source>
</evidence>
<dbReference type="Proteomes" id="UP001519460">
    <property type="component" value="Unassembled WGS sequence"/>
</dbReference>
<name>A0ABD0LW68_9CAEN</name>
<evidence type="ECO:0000256" key="2">
    <source>
        <dbReference type="ARBA" id="ARBA00010617"/>
    </source>
</evidence>
<dbReference type="PRINTS" id="PR00385">
    <property type="entry name" value="P450"/>
</dbReference>
<keyword evidence="7 9" id="KW-0503">Monooxygenase</keyword>
<comment type="caution">
    <text evidence="10">The sequence shown here is derived from an EMBL/GenBank/DDBJ whole genome shotgun (WGS) entry which is preliminary data.</text>
</comment>
<gene>
    <name evidence="10" type="ORF">BaRGS_00005279</name>
</gene>
<evidence type="ECO:0000256" key="5">
    <source>
        <dbReference type="ARBA" id="ARBA00023002"/>
    </source>
</evidence>
<dbReference type="PANTHER" id="PTHR24279:SF120">
    <property type="entry name" value="CYTOCHROME P450"/>
    <property type="match status" value="1"/>
</dbReference>
<sequence>MMISRKLFHVLPSTGGGIRCCWRSLRTTSVILRSSVTSETSDVTQNAKPFSEIPGPKGLPYFGTLLMYKSGQINVFKLPETLKRWHRQYGGIVKETLAGHTVVHMFDPEFIRLVYANEDKWPRIEPLLETTQLYRQQSNMSPGLGNTNDEEWYRLRSAVQQLMMRPKEVVPFLPGVDQVALDFVSHLKQLRNADNEVPNFAVELARWSLESSGISCFDTRLGFLTEKGKAEAQELIEASSTVFKLTTKLKFSLPLYKFLPTPSWKKLVAAEDVLYSGTQRHLEEALARLRQKTDNGELREKDFRFLQYLLSREDLSLSDVSTLTLSLFTDGQSTTTPTLLFTLYLLASNPSVQDKAVEEIQSLIPRSAPLTGEMVNQMSYLRACIKESVRMFPINNEISRIAKKDMVVGGYHIPAGTSIHLNNTVLFRNPTYFEEPEKYIPDRWLRDGSAQKVHPFIVLPFGHGPRMCAGRRFAEQDMAVLLTRILQNFRLEWKHSPMGLKYLTLNVPDCPAQYTFYDR</sequence>
<dbReference type="GO" id="GO:0046872">
    <property type="term" value="F:metal ion binding"/>
    <property type="evidence" value="ECO:0007669"/>
    <property type="project" value="UniProtKB-KW"/>
</dbReference>
<dbReference type="InterPro" id="IPR036396">
    <property type="entry name" value="Cyt_P450_sf"/>
</dbReference>
<comment type="similarity">
    <text evidence="2 9">Belongs to the cytochrome P450 family.</text>
</comment>
<dbReference type="InterPro" id="IPR001128">
    <property type="entry name" value="Cyt_P450"/>
</dbReference>
<keyword evidence="4 8" id="KW-0479">Metal-binding</keyword>
<accession>A0ABD0LW68</accession>
<dbReference type="InterPro" id="IPR050479">
    <property type="entry name" value="CYP11_CYP27_families"/>
</dbReference>
<evidence type="ECO:0000256" key="9">
    <source>
        <dbReference type="RuleBase" id="RU000461"/>
    </source>
</evidence>
<keyword evidence="5 9" id="KW-0560">Oxidoreductase</keyword>
<dbReference type="Gene3D" id="1.10.630.10">
    <property type="entry name" value="Cytochrome P450"/>
    <property type="match status" value="1"/>
</dbReference>
<dbReference type="PRINTS" id="PR00463">
    <property type="entry name" value="EP450I"/>
</dbReference>
<evidence type="ECO:0008006" key="12">
    <source>
        <dbReference type="Google" id="ProtNLM"/>
    </source>
</evidence>
<feature type="binding site" description="axial binding residue" evidence="8">
    <location>
        <position position="468"/>
    </location>
    <ligand>
        <name>heme</name>
        <dbReference type="ChEBI" id="CHEBI:30413"/>
    </ligand>
    <ligandPart>
        <name>Fe</name>
        <dbReference type="ChEBI" id="CHEBI:18248"/>
    </ligandPart>
</feature>
<dbReference type="FunFam" id="1.10.630.10:FF:000006">
    <property type="entry name" value="Cytochrome P450 302a1, mitochondrial"/>
    <property type="match status" value="1"/>
</dbReference>
<evidence type="ECO:0000256" key="4">
    <source>
        <dbReference type="ARBA" id="ARBA00022723"/>
    </source>
</evidence>
<evidence type="ECO:0000256" key="7">
    <source>
        <dbReference type="ARBA" id="ARBA00023033"/>
    </source>
</evidence>
<protein>
    <recommendedName>
        <fullName evidence="12">Cytochrome P450</fullName>
    </recommendedName>
</protein>
<dbReference type="AlphaFoldDB" id="A0ABD0LW68"/>
<dbReference type="PANTHER" id="PTHR24279">
    <property type="entry name" value="CYTOCHROME P450"/>
    <property type="match status" value="1"/>
</dbReference>
<evidence type="ECO:0000313" key="11">
    <source>
        <dbReference type="Proteomes" id="UP001519460"/>
    </source>
</evidence>
<evidence type="ECO:0000256" key="6">
    <source>
        <dbReference type="ARBA" id="ARBA00023004"/>
    </source>
</evidence>
<dbReference type="Pfam" id="PF00067">
    <property type="entry name" value="p450"/>
    <property type="match status" value="1"/>
</dbReference>
<dbReference type="EMBL" id="JACVVK020000020">
    <property type="protein sequence ID" value="KAK7503358.1"/>
    <property type="molecule type" value="Genomic_DNA"/>
</dbReference>
<dbReference type="GO" id="GO:0004497">
    <property type="term" value="F:monooxygenase activity"/>
    <property type="evidence" value="ECO:0007669"/>
    <property type="project" value="UniProtKB-KW"/>
</dbReference>
<reference evidence="10 11" key="1">
    <citation type="journal article" date="2023" name="Sci. Data">
        <title>Genome assembly of the Korean intertidal mud-creeper Batillaria attramentaria.</title>
        <authorList>
            <person name="Patra A.K."/>
            <person name="Ho P.T."/>
            <person name="Jun S."/>
            <person name="Lee S.J."/>
            <person name="Kim Y."/>
            <person name="Won Y.J."/>
        </authorList>
    </citation>
    <scope>NUCLEOTIDE SEQUENCE [LARGE SCALE GENOMIC DNA]</scope>
    <source>
        <strain evidence="10">Wonlab-2016</strain>
    </source>
</reference>
<evidence type="ECO:0000256" key="8">
    <source>
        <dbReference type="PIRSR" id="PIRSR602401-1"/>
    </source>
</evidence>
<dbReference type="CDD" id="cd11054">
    <property type="entry name" value="CYP24A1-like"/>
    <property type="match status" value="1"/>
</dbReference>
<organism evidence="10 11">
    <name type="scientific">Batillaria attramentaria</name>
    <dbReference type="NCBI Taxonomy" id="370345"/>
    <lineage>
        <taxon>Eukaryota</taxon>
        <taxon>Metazoa</taxon>
        <taxon>Spiralia</taxon>
        <taxon>Lophotrochozoa</taxon>
        <taxon>Mollusca</taxon>
        <taxon>Gastropoda</taxon>
        <taxon>Caenogastropoda</taxon>
        <taxon>Sorbeoconcha</taxon>
        <taxon>Cerithioidea</taxon>
        <taxon>Batillariidae</taxon>
        <taxon>Batillaria</taxon>
    </lineage>
</organism>
<proteinExistence type="inferred from homology"/>